<evidence type="ECO:0000256" key="8">
    <source>
        <dbReference type="ARBA" id="ARBA00044007"/>
    </source>
</evidence>
<proteinExistence type="inferred from homology"/>
<dbReference type="GO" id="GO:0003899">
    <property type="term" value="F:DNA-directed RNA polymerase activity"/>
    <property type="evidence" value="ECO:0007669"/>
    <property type="project" value="InterPro"/>
</dbReference>
<dbReference type="SUPFAM" id="SSF57783">
    <property type="entry name" value="Zinc beta-ribbon"/>
    <property type="match status" value="1"/>
</dbReference>
<keyword evidence="4 12" id="KW-0863">Zinc-finger</keyword>
<comment type="function">
    <text evidence="9">Core component of RNA polymerase III (Pol III) which synthesizes small non-coding RNAs using the four ribonucleoside triphosphates as substrates. Can mediate Pol I proofreading of the nascent RNA transcript. Anchors into the Pol III active site to constantly monitor transcription fidelity, cleaves mis-incorporated 5'-ribonucleotides and restarts the transcription process. Once Pol III reaches the poly(dT) termination signal, can induce Pol III clamp opening and transcription termination. Pol III plays an important role in sensing and limiting infection by intracellular bacteria and DNA viruses. Acts as a nuclear and cytosolic DNA sensor involved in innate immune response. Can sense non-self dsDNA that serves as template for transcription into dsRNA. The non-self RNA polymerase III transcripts, such as Epstein-Barr virus-encoded RNAs (EBERs) induce type I interferon and NF-kappa-B through the RIG-I pathway.</text>
</comment>
<evidence type="ECO:0000313" key="16">
    <source>
        <dbReference type="Proteomes" id="UP000728032"/>
    </source>
</evidence>
<dbReference type="GO" id="GO:0005666">
    <property type="term" value="C:RNA polymerase III complex"/>
    <property type="evidence" value="ECO:0007669"/>
    <property type="project" value="TreeGrafter"/>
</dbReference>
<keyword evidence="3 11" id="KW-0479">Metal-binding</keyword>
<dbReference type="CDD" id="cd10509">
    <property type="entry name" value="Zn-ribbon_RPC11"/>
    <property type="match status" value="1"/>
</dbReference>
<evidence type="ECO:0000256" key="13">
    <source>
        <dbReference type="RuleBase" id="RU003474"/>
    </source>
</evidence>
<evidence type="ECO:0000259" key="14">
    <source>
        <dbReference type="PROSITE" id="PS51133"/>
    </source>
</evidence>
<feature type="binding site" evidence="11">
    <location>
        <position position="5"/>
    </location>
    <ligand>
        <name>Zn(2+)</name>
        <dbReference type="ChEBI" id="CHEBI:29105"/>
        <label>1</label>
    </ligand>
</feature>
<evidence type="ECO:0000256" key="11">
    <source>
        <dbReference type="PIRSR" id="PIRSR005586-1"/>
    </source>
</evidence>
<evidence type="ECO:0000256" key="12">
    <source>
        <dbReference type="PIRSR" id="PIRSR005586-2"/>
    </source>
</evidence>
<dbReference type="GO" id="GO:0003676">
    <property type="term" value="F:nucleic acid binding"/>
    <property type="evidence" value="ECO:0007669"/>
    <property type="project" value="InterPro"/>
</dbReference>
<feature type="binding site" evidence="11">
    <location>
        <position position="25"/>
    </location>
    <ligand>
        <name>Zn(2+)</name>
        <dbReference type="ChEBI" id="CHEBI:29105"/>
        <label>1</label>
    </ligand>
</feature>
<feature type="binding site" evidence="11">
    <location>
        <position position="8"/>
    </location>
    <ligand>
        <name>Zn(2+)</name>
        <dbReference type="ChEBI" id="CHEBI:29105"/>
        <label>1</label>
    </ligand>
</feature>
<dbReference type="EMBL" id="OC915356">
    <property type="protein sequence ID" value="CAD7640048.1"/>
    <property type="molecule type" value="Genomic_DNA"/>
</dbReference>
<sequence>MLLFCCQCGTRLSLSSGSTCHVMSCPTCPYVYKVTQSIANRKYPKLKEVDEVLSDSAVWLTVDSTEEKCPKCDHKRAYFMQLQTRSADEPMTTFYRCCSCGHRWKD</sequence>
<comment type="subcellular location">
    <subcellularLocation>
        <location evidence="1 10">Nucleus</location>
    </subcellularLocation>
</comment>
<feature type="binding site" evidence="11">
    <location>
        <position position="69"/>
    </location>
    <ligand>
        <name>Zn(2+)</name>
        <dbReference type="ChEBI" id="CHEBI:29105"/>
        <label>2</label>
    </ligand>
</feature>
<feature type="binding site" evidence="11">
    <location>
        <position position="100"/>
    </location>
    <ligand>
        <name>Zn(2+)</name>
        <dbReference type="ChEBI" id="CHEBI:29105"/>
        <label>2</label>
    </ligand>
</feature>
<dbReference type="InterPro" id="IPR001222">
    <property type="entry name" value="Znf_TFIIS"/>
</dbReference>
<keyword evidence="6 10" id="KW-0804">Transcription</keyword>
<keyword evidence="16" id="KW-1185">Reference proteome</keyword>
<dbReference type="Proteomes" id="UP000728032">
    <property type="component" value="Unassembled WGS sequence"/>
</dbReference>
<evidence type="ECO:0000256" key="6">
    <source>
        <dbReference type="ARBA" id="ARBA00023163"/>
    </source>
</evidence>
<comment type="subunit">
    <text evidence="8">Component of the RNA polymerase III complex consisting of 17 subunits: a ten-subunit horseshoe-shaped catalytic core composed of POLR3A/RPC1, POLR3B/RPC2, POLR1C/RPAC1, POLR1D/RPAC2, POLR3K/RPC10, POLR2E/RPABC1, POLR2F/RPABC2, POLR2H/RPABC3, POLR2K/RPABC4 and POLR2L/RPABC5; a mobile stalk composed of two subunits POLR3H/RPC8 and CRCP/RPC9, protruding from the core and functioning primarily in transcription initiation; and additional subunits homologous to general transcription factors of the RNA polymerase II machinery, POLR3C/RPC3-POLR3F/RPC6-POLR3G/RPC7 heterotrimer required for transcription initiation and POLR3D/RPC4-POLR3E/RPC5 heterodimer involved in both transcription initiation and termination.</text>
</comment>
<comment type="function">
    <text evidence="10">DNA-dependent RNA polymerase catalyzes the transcription of DNA into RNA using the four ribonucleoside triphosphates as substrates.</text>
</comment>
<dbReference type="PANTHER" id="PTHR11239:SF12">
    <property type="entry name" value="DNA-DIRECTED RNA POLYMERASE III SUBUNIT RPC10"/>
    <property type="match status" value="1"/>
</dbReference>
<dbReference type="SMART" id="SM00661">
    <property type="entry name" value="RPOL9"/>
    <property type="match status" value="1"/>
</dbReference>
<evidence type="ECO:0000256" key="1">
    <source>
        <dbReference type="ARBA" id="ARBA00004123"/>
    </source>
</evidence>
<organism evidence="15">
    <name type="scientific">Oppiella nova</name>
    <dbReference type="NCBI Taxonomy" id="334625"/>
    <lineage>
        <taxon>Eukaryota</taxon>
        <taxon>Metazoa</taxon>
        <taxon>Ecdysozoa</taxon>
        <taxon>Arthropoda</taxon>
        <taxon>Chelicerata</taxon>
        <taxon>Arachnida</taxon>
        <taxon>Acari</taxon>
        <taxon>Acariformes</taxon>
        <taxon>Sarcoptiformes</taxon>
        <taxon>Oribatida</taxon>
        <taxon>Brachypylina</taxon>
        <taxon>Oppioidea</taxon>
        <taxon>Oppiidae</taxon>
        <taxon>Oppiella</taxon>
    </lineage>
</organism>
<dbReference type="GO" id="GO:0008270">
    <property type="term" value="F:zinc ion binding"/>
    <property type="evidence" value="ECO:0007669"/>
    <property type="project" value="UniProtKB-KW"/>
</dbReference>
<dbReference type="InterPro" id="IPR012164">
    <property type="entry name" value="Rpa12/Rpb9/Rpc10/TFS"/>
</dbReference>
<comment type="similarity">
    <text evidence="10 13">Belongs to the archaeal rpoM/eukaryotic RPA12/RPB9/RPC11 RNA polymerase family.</text>
</comment>
<evidence type="ECO:0000256" key="5">
    <source>
        <dbReference type="ARBA" id="ARBA00022833"/>
    </source>
</evidence>
<dbReference type="Gene3D" id="2.20.25.10">
    <property type="match status" value="1"/>
</dbReference>
<dbReference type="InterPro" id="IPR001529">
    <property type="entry name" value="Zn_ribbon_RPB9"/>
</dbReference>
<evidence type="ECO:0000256" key="4">
    <source>
        <dbReference type="ARBA" id="ARBA00022771"/>
    </source>
</evidence>
<evidence type="ECO:0000256" key="3">
    <source>
        <dbReference type="ARBA" id="ARBA00022723"/>
    </source>
</evidence>
<dbReference type="GO" id="GO:0006386">
    <property type="term" value="P:termination of RNA polymerase III transcription"/>
    <property type="evidence" value="ECO:0007669"/>
    <property type="project" value="TreeGrafter"/>
</dbReference>
<evidence type="ECO:0000256" key="2">
    <source>
        <dbReference type="ARBA" id="ARBA00022478"/>
    </source>
</evidence>
<dbReference type="PROSITE" id="PS51133">
    <property type="entry name" value="ZF_TFIIS_2"/>
    <property type="match status" value="1"/>
</dbReference>
<keyword evidence="7 10" id="KW-0539">Nucleus</keyword>
<name>A0A7R9LEJ8_9ACAR</name>
<dbReference type="OrthoDB" id="282152at2759"/>
<feature type="binding site" evidence="11">
    <location>
        <position position="97"/>
    </location>
    <ligand>
        <name>Zn(2+)</name>
        <dbReference type="ChEBI" id="CHEBI:29105"/>
        <label>2</label>
    </ligand>
</feature>
<dbReference type="PIRSF" id="PIRSF005586">
    <property type="entry name" value="RNApol_RpoM"/>
    <property type="match status" value="1"/>
</dbReference>
<feature type="zinc finger region" description="C4-type" evidence="12">
    <location>
        <begin position="5"/>
        <end position="28"/>
    </location>
</feature>
<dbReference type="EMBL" id="CAJPVJ010000531">
    <property type="protein sequence ID" value="CAG2162766.1"/>
    <property type="molecule type" value="Genomic_DNA"/>
</dbReference>
<reference evidence="15" key="1">
    <citation type="submission" date="2020-11" db="EMBL/GenBank/DDBJ databases">
        <authorList>
            <person name="Tran Van P."/>
        </authorList>
    </citation>
    <scope>NUCLEOTIDE SEQUENCE</scope>
</reference>
<keyword evidence="5 11" id="KW-0862">Zinc</keyword>
<dbReference type="SMART" id="SM00440">
    <property type="entry name" value="ZnF_C2C2"/>
    <property type="match status" value="1"/>
</dbReference>
<dbReference type="Pfam" id="PF01096">
    <property type="entry name" value="Zn_ribbon_TFIIS"/>
    <property type="match status" value="1"/>
</dbReference>
<evidence type="ECO:0000256" key="9">
    <source>
        <dbReference type="ARBA" id="ARBA00054653"/>
    </source>
</evidence>
<keyword evidence="2 10" id="KW-0240">DNA-directed RNA polymerase</keyword>
<accession>A0A7R9LEJ8</accession>
<dbReference type="PANTHER" id="PTHR11239">
    <property type="entry name" value="DNA-DIRECTED RNA POLYMERASE"/>
    <property type="match status" value="1"/>
</dbReference>
<gene>
    <name evidence="15" type="ORF">ONB1V03_LOCUS2356</name>
</gene>
<protein>
    <recommendedName>
        <fullName evidence="10">DNA-directed RNA polymerase subunit</fullName>
    </recommendedName>
</protein>
<dbReference type="InterPro" id="IPR034014">
    <property type="entry name" value="Zn_ribbon_RPC11_C"/>
</dbReference>
<evidence type="ECO:0000256" key="7">
    <source>
        <dbReference type="ARBA" id="ARBA00023242"/>
    </source>
</evidence>
<dbReference type="AlphaFoldDB" id="A0A7R9LEJ8"/>
<evidence type="ECO:0000256" key="10">
    <source>
        <dbReference type="PIRNR" id="PIRNR005586"/>
    </source>
</evidence>
<evidence type="ECO:0000313" key="15">
    <source>
        <dbReference type="EMBL" id="CAD7640048.1"/>
    </source>
</evidence>
<feature type="binding site" evidence="11">
    <location>
        <position position="28"/>
    </location>
    <ligand>
        <name>Zn(2+)</name>
        <dbReference type="ChEBI" id="CHEBI:29105"/>
        <label>1</label>
    </ligand>
</feature>
<feature type="binding site" evidence="11">
    <location>
        <position position="72"/>
    </location>
    <ligand>
        <name>Zn(2+)</name>
        <dbReference type="ChEBI" id="CHEBI:29105"/>
        <label>2</label>
    </ligand>
</feature>
<dbReference type="PROSITE" id="PS00466">
    <property type="entry name" value="ZF_TFIIS_1"/>
    <property type="match status" value="1"/>
</dbReference>
<dbReference type="FunFam" id="2.20.25.10:FF:000005">
    <property type="entry name" value="DNA-directed RNA polymerase subunit"/>
    <property type="match status" value="1"/>
</dbReference>
<feature type="domain" description="TFIIS-type" evidence="14">
    <location>
        <begin position="65"/>
        <end position="105"/>
    </location>
</feature>